<comment type="function">
    <text evidence="8">Stimulates the transcription of various genes by recognizing and binding to a CCAAT motif in promoters.</text>
</comment>
<evidence type="ECO:0000256" key="2">
    <source>
        <dbReference type="ARBA" id="ARBA00023015"/>
    </source>
</evidence>
<evidence type="ECO:0000313" key="10">
    <source>
        <dbReference type="EMBL" id="KAK6927911.1"/>
    </source>
</evidence>
<dbReference type="Proteomes" id="UP001370490">
    <property type="component" value="Unassembled WGS sequence"/>
</dbReference>
<dbReference type="GO" id="GO:0006355">
    <property type="term" value="P:regulation of DNA-templated transcription"/>
    <property type="evidence" value="ECO:0007669"/>
    <property type="project" value="TreeGrafter"/>
</dbReference>
<comment type="subunit">
    <text evidence="6">Heterotrimeric transcription factor composed of three components, NF-YA, NF-YB and NF-YC. NF-YB and NF-YC must interact and dimerize for NF-YA association and DNA binding.</text>
</comment>
<comment type="similarity">
    <text evidence="7">Belongs to the NFYC/HAP5 subunit family.</text>
</comment>
<protein>
    <submittedName>
        <fullName evidence="10">Histone H2A/H2B/H3</fullName>
    </submittedName>
</protein>
<name>A0AAN8VDK8_9MAGN</name>
<dbReference type="GO" id="GO:0000976">
    <property type="term" value="F:transcription cis-regulatory region binding"/>
    <property type="evidence" value="ECO:0007669"/>
    <property type="project" value="TreeGrafter"/>
</dbReference>
<dbReference type="PANTHER" id="PTHR10252:SF124">
    <property type="entry name" value="NUCLEAR TRANSCRIPTION FACTOR Y SUBUNIT C-10"/>
    <property type="match status" value="1"/>
</dbReference>
<evidence type="ECO:0000313" key="11">
    <source>
        <dbReference type="Proteomes" id="UP001370490"/>
    </source>
</evidence>
<dbReference type="InterPro" id="IPR007125">
    <property type="entry name" value="H2A/H2B/H3"/>
</dbReference>
<keyword evidence="5" id="KW-0539">Nucleus</keyword>
<dbReference type="GO" id="GO:0005634">
    <property type="term" value="C:nucleus"/>
    <property type="evidence" value="ECO:0007669"/>
    <property type="project" value="UniProtKB-SubCell"/>
</dbReference>
<evidence type="ECO:0000256" key="8">
    <source>
        <dbReference type="ARBA" id="ARBA00059992"/>
    </source>
</evidence>
<keyword evidence="3" id="KW-0238">DNA-binding</keyword>
<evidence type="ECO:0000256" key="6">
    <source>
        <dbReference type="ARBA" id="ARBA00025911"/>
    </source>
</evidence>
<evidence type="ECO:0000256" key="1">
    <source>
        <dbReference type="ARBA" id="ARBA00004123"/>
    </source>
</evidence>
<dbReference type="FunFam" id="1.10.20.10:FF:000062">
    <property type="entry name" value="Nuclear transcription factor Y subunit C"/>
    <property type="match status" value="1"/>
</dbReference>
<organism evidence="10 11">
    <name type="scientific">Dillenia turbinata</name>
    <dbReference type="NCBI Taxonomy" id="194707"/>
    <lineage>
        <taxon>Eukaryota</taxon>
        <taxon>Viridiplantae</taxon>
        <taxon>Streptophyta</taxon>
        <taxon>Embryophyta</taxon>
        <taxon>Tracheophyta</taxon>
        <taxon>Spermatophyta</taxon>
        <taxon>Magnoliopsida</taxon>
        <taxon>eudicotyledons</taxon>
        <taxon>Gunneridae</taxon>
        <taxon>Pentapetalae</taxon>
        <taxon>Dilleniales</taxon>
        <taxon>Dilleniaceae</taxon>
        <taxon>Dillenia</taxon>
    </lineage>
</organism>
<evidence type="ECO:0000256" key="4">
    <source>
        <dbReference type="ARBA" id="ARBA00023163"/>
    </source>
</evidence>
<dbReference type="SUPFAM" id="SSF47113">
    <property type="entry name" value="Histone-fold"/>
    <property type="match status" value="1"/>
</dbReference>
<dbReference type="InterPro" id="IPR009072">
    <property type="entry name" value="Histone-fold"/>
</dbReference>
<dbReference type="GO" id="GO:0046982">
    <property type="term" value="F:protein heterodimerization activity"/>
    <property type="evidence" value="ECO:0007669"/>
    <property type="project" value="InterPro"/>
</dbReference>
<evidence type="ECO:0000256" key="3">
    <source>
        <dbReference type="ARBA" id="ARBA00023125"/>
    </source>
</evidence>
<keyword evidence="11" id="KW-1185">Reference proteome</keyword>
<dbReference type="AlphaFoldDB" id="A0AAN8VDK8"/>
<accession>A0AAN8VDK8</accession>
<proteinExistence type="inferred from homology"/>
<dbReference type="PANTHER" id="PTHR10252">
    <property type="entry name" value="HISTONE-LIKE TRANSCRIPTION FACTOR CCAAT-RELATED"/>
    <property type="match status" value="1"/>
</dbReference>
<comment type="caution">
    <text evidence="10">The sequence shown here is derived from an EMBL/GenBank/DDBJ whole genome shotgun (WGS) entry which is preliminary data.</text>
</comment>
<comment type="subcellular location">
    <subcellularLocation>
        <location evidence="1">Nucleus</location>
    </subcellularLocation>
</comment>
<gene>
    <name evidence="10" type="ORF">RJ641_006502</name>
</gene>
<sequence>MHIKNCTMLIDVLEFKGQNQLPLSRIRKIMKSNNEVKMISAEATLLFAKACELLIEELTIRAWLAKDCSKRRTLHRCDIARAIRQQEVFDFLIDLLPSVDHKDNKSEKHSNEAEVHPANQVAFPIISINDDNQYLHVKERKAFKGKKIA</sequence>
<evidence type="ECO:0000256" key="5">
    <source>
        <dbReference type="ARBA" id="ARBA00023242"/>
    </source>
</evidence>
<reference evidence="10 11" key="1">
    <citation type="submission" date="2023-12" db="EMBL/GenBank/DDBJ databases">
        <title>A high-quality genome assembly for Dillenia turbinata (Dilleniales).</title>
        <authorList>
            <person name="Chanderbali A."/>
        </authorList>
    </citation>
    <scope>NUCLEOTIDE SEQUENCE [LARGE SCALE GENOMIC DNA]</scope>
    <source>
        <strain evidence="10">LSX21</strain>
        <tissue evidence="10">Leaf</tissue>
    </source>
</reference>
<keyword evidence="4" id="KW-0804">Transcription</keyword>
<evidence type="ECO:0000256" key="7">
    <source>
        <dbReference type="ARBA" id="ARBA00038129"/>
    </source>
</evidence>
<evidence type="ECO:0000259" key="9">
    <source>
        <dbReference type="Pfam" id="PF00125"/>
    </source>
</evidence>
<feature type="domain" description="Core Histone H2A/H2B/H3" evidence="9">
    <location>
        <begin position="19"/>
        <end position="84"/>
    </location>
</feature>
<dbReference type="EMBL" id="JBAMMX010000014">
    <property type="protein sequence ID" value="KAK6927911.1"/>
    <property type="molecule type" value="Genomic_DNA"/>
</dbReference>
<dbReference type="Pfam" id="PF00125">
    <property type="entry name" value="Histone"/>
    <property type="match status" value="1"/>
</dbReference>
<dbReference type="Gene3D" id="1.10.20.10">
    <property type="entry name" value="Histone, subunit A"/>
    <property type="match status" value="1"/>
</dbReference>
<dbReference type="InterPro" id="IPR050568">
    <property type="entry name" value="Transcr_DNA_Rep_Reg"/>
</dbReference>
<keyword evidence="2" id="KW-0805">Transcription regulation</keyword>
<dbReference type="CDD" id="cd22908">
    <property type="entry name" value="HFD_NFYC-like"/>
    <property type="match status" value="1"/>
</dbReference>